<name>A0A081CWY6_9HYPH</name>
<comment type="caution">
    <text evidence="1">The sequence shown here is derived from an EMBL/GenBank/DDBJ whole genome shotgun (WGS) entry which is preliminary data.</text>
</comment>
<dbReference type="AlphaFoldDB" id="A0A081CWY6"/>
<evidence type="ECO:0000313" key="1">
    <source>
        <dbReference type="EMBL" id="GAK71182.1"/>
    </source>
</evidence>
<proteinExistence type="predicted"/>
<accession>A0A081CWY6</accession>
<evidence type="ECO:0000313" key="2">
    <source>
        <dbReference type="Proteomes" id="UP000028701"/>
    </source>
</evidence>
<reference evidence="1 2" key="1">
    <citation type="submission" date="2014-08" db="EMBL/GenBank/DDBJ databases">
        <title>Whole genome shotgun sequence of Rhizobium rubi NBRC 13261.</title>
        <authorList>
            <person name="Katano-Makiyama Y."/>
            <person name="Hosoyama A."/>
            <person name="Hashimoto M."/>
            <person name="Hosoyama Y."/>
            <person name="Noguchi M."/>
            <person name="Tsuchikane K."/>
            <person name="Uohara A."/>
            <person name="Ohji S."/>
            <person name="Ichikawa N."/>
            <person name="Kimura A."/>
            <person name="Yamazoe A."/>
            <person name="Fujita N."/>
        </authorList>
    </citation>
    <scope>NUCLEOTIDE SEQUENCE [LARGE SCALE GENOMIC DNA]</scope>
    <source>
        <strain evidence="1 2">NBRC 13261</strain>
    </source>
</reference>
<protein>
    <submittedName>
        <fullName evidence="1">Uncharacterized protein</fullName>
    </submittedName>
</protein>
<dbReference type="EMBL" id="BBJU01000015">
    <property type="protein sequence ID" value="GAK71182.1"/>
    <property type="molecule type" value="Genomic_DNA"/>
</dbReference>
<dbReference type="RefSeq" id="WP_045230736.1">
    <property type="nucleotide sequence ID" value="NZ_BBJU01000015.1"/>
</dbReference>
<dbReference type="Proteomes" id="UP000028701">
    <property type="component" value="Unassembled WGS sequence"/>
</dbReference>
<sequence length="106" mass="12301">MKYDADDELPFYDRPELTLDRLVRFIVVAENVPGSDFCKSGCMGTATRIALELGLTVEQAHHRVFARYEDYFKMFDLDRAAFIRGAALLRSQYGDERLRELYALKQ</sequence>
<organism evidence="1 2">
    <name type="scientific">Agrobacterium rubi TR3 = NBRC 13261</name>
    <dbReference type="NCBI Taxonomy" id="1368415"/>
    <lineage>
        <taxon>Bacteria</taxon>
        <taxon>Pseudomonadati</taxon>
        <taxon>Pseudomonadota</taxon>
        <taxon>Alphaproteobacteria</taxon>
        <taxon>Hyphomicrobiales</taxon>
        <taxon>Rhizobiaceae</taxon>
        <taxon>Rhizobium/Agrobacterium group</taxon>
        <taxon>Agrobacterium</taxon>
    </lineage>
</organism>
<gene>
    <name evidence="1" type="ORF">RRU01S_15_01070</name>
</gene>